<dbReference type="PANTHER" id="PTHR43943">
    <property type="entry name" value="DEHYDROGENASE/REDUCTASE (SDR FAMILY) MEMBER 4"/>
    <property type="match status" value="1"/>
</dbReference>
<dbReference type="PANTHER" id="PTHR43943:SF2">
    <property type="entry name" value="DEHYDROGENASE_REDUCTASE 4"/>
    <property type="match status" value="1"/>
</dbReference>
<dbReference type="EMBL" id="OZ019901">
    <property type="protein sequence ID" value="CAK9237656.1"/>
    <property type="molecule type" value="Genomic_DNA"/>
</dbReference>
<evidence type="ECO:0000313" key="2">
    <source>
        <dbReference type="EMBL" id="CAK9237656.1"/>
    </source>
</evidence>
<evidence type="ECO:0008006" key="4">
    <source>
        <dbReference type="Google" id="ProtNLM"/>
    </source>
</evidence>
<dbReference type="PRINTS" id="PR00081">
    <property type="entry name" value="GDHRDH"/>
</dbReference>
<dbReference type="NCBIfam" id="NF005559">
    <property type="entry name" value="PRK07231.1"/>
    <property type="match status" value="1"/>
</dbReference>
<dbReference type="PRINTS" id="PR00080">
    <property type="entry name" value="SDRFAMILY"/>
</dbReference>
<comment type="similarity">
    <text evidence="1">Belongs to the short-chain dehydrogenases/reductases (SDR) family.</text>
</comment>
<evidence type="ECO:0000256" key="1">
    <source>
        <dbReference type="ARBA" id="ARBA00006484"/>
    </source>
</evidence>
<dbReference type="Proteomes" id="UP001497512">
    <property type="component" value="Chromosome 9"/>
</dbReference>
<gene>
    <name evidence="2" type="ORF">CSSPTR1EN2_LOCUS23812</name>
</gene>
<protein>
    <recommendedName>
        <fullName evidence="4">Tropinone reductase-like 3</fullName>
    </recommendedName>
</protein>
<keyword evidence="3" id="KW-1185">Reference proteome</keyword>
<accession>A0ABP0V4M3</accession>
<organism evidence="2 3">
    <name type="scientific">Sphagnum troendelagicum</name>
    <dbReference type="NCBI Taxonomy" id="128251"/>
    <lineage>
        <taxon>Eukaryota</taxon>
        <taxon>Viridiplantae</taxon>
        <taxon>Streptophyta</taxon>
        <taxon>Embryophyta</taxon>
        <taxon>Bryophyta</taxon>
        <taxon>Sphagnophytina</taxon>
        <taxon>Sphagnopsida</taxon>
        <taxon>Sphagnales</taxon>
        <taxon>Sphagnaceae</taxon>
        <taxon>Sphagnum</taxon>
    </lineage>
</organism>
<dbReference type="InterPro" id="IPR036291">
    <property type="entry name" value="NAD(P)-bd_dom_sf"/>
</dbReference>
<proteinExistence type="inferred from homology"/>
<name>A0ABP0V4M3_9BRYO</name>
<dbReference type="Pfam" id="PF13561">
    <property type="entry name" value="adh_short_C2"/>
    <property type="match status" value="1"/>
</dbReference>
<dbReference type="InterPro" id="IPR002347">
    <property type="entry name" value="SDR_fam"/>
</dbReference>
<dbReference type="Gene3D" id="3.40.50.720">
    <property type="entry name" value="NAD(P)-binding Rossmann-like Domain"/>
    <property type="match status" value="1"/>
</dbReference>
<dbReference type="SUPFAM" id="SSF51735">
    <property type="entry name" value="NAD(P)-binding Rossmann-fold domains"/>
    <property type="match status" value="1"/>
</dbReference>
<reference evidence="2" key="1">
    <citation type="submission" date="2024-02" db="EMBL/GenBank/DDBJ databases">
        <authorList>
            <consortium name="ELIXIR-Norway"/>
            <consortium name="Elixir Norway"/>
        </authorList>
    </citation>
    <scope>NUCLEOTIDE SEQUENCE</scope>
</reference>
<evidence type="ECO:0000313" key="3">
    <source>
        <dbReference type="Proteomes" id="UP001497512"/>
    </source>
</evidence>
<sequence>MGSEKKRLFDGKVAVITASTQGIGFAIARRLALEGASVVISSRRQNNVDEAVAKLKAEGLDVFGLACHVSLADQRANLIKSTVDKYGQIDILISNAAVNPSVDPILTMSEKALDKLWEINLKASVQIVQDAAPFLSDNSSVIFVTSITAFNPMGSLAMYAVMKTALLGLTKALAAELAPKTRVNGIAPGFVPTRFADFITNDLKLREEIESKTLLKRLGTTEDMAAAAAFLASDDASYITGETLVIGGGAPSRL</sequence>